<dbReference type="PANTHER" id="PTHR10039">
    <property type="entry name" value="AMELOGENIN"/>
    <property type="match status" value="1"/>
</dbReference>
<gene>
    <name evidence="4" type="ORF">B9Z19DRAFT_1097194</name>
</gene>
<keyword evidence="5" id="KW-1185">Reference proteome</keyword>
<feature type="domain" description="Nephrocystin 3-like N-terminal" evidence="3">
    <location>
        <begin position="205"/>
        <end position="365"/>
    </location>
</feature>
<protein>
    <recommendedName>
        <fullName evidence="6">NACHT domain-containing protein</fullName>
    </recommendedName>
</protein>
<dbReference type="OrthoDB" id="195446at2759"/>
<dbReference type="PANTHER" id="PTHR10039:SF16">
    <property type="entry name" value="GPI INOSITOL-DEACYLASE"/>
    <property type="match status" value="1"/>
</dbReference>
<evidence type="ECO:0000259" key="2">
    <source>
        <dbReference type="Pfam" id="PF22939"/>
    </source>
</evidence>
<feature type="domain" description="GPI inositol-deacylase winged helix" evidence="2">
    <location>
        <begin position="476"/>
        <end position="556"/>
    </location>
</feature>
<dbReference type="Proteomes" id="UP000244722">
    <property type="component" value="Unassembled WGS sequence"/>
</dbReference>
<evidence type="ECO:0008006" key="6">
    <source>
        <dbReference type="Google" id="ProtNLM"/>
    </source>
</evidence>
<dbReference type="Pfam" id="PF22939">
    <property type="entry name" value="WHD_GPIID"/>
    <property type="match status" value="1"/>
</dbReference>
<accession>A0A2T6ZAE4</accession>
<dbReference type="Pfam" id="PF24883">
    <property type="entry name" value="NPHP3_N"/>
    <property type="match status" value="1"/>
</dbReference>
<dbReference type="InterPro" id="IPR056884">
    <property type="entry name" value="NPHP3-like_N"/>
</dbReference>
<sequence>MDPLSITASVITVVTLTGQLISLGYSYGAGVSGCPKELRDLSAELISFSTILDAVKGVLDPTKNPATGAHPTLIGNSLQNDLDECATQLKRLLLFLQKYQDPAGGKVKKVVKRMMWPLKEQETKDWIRRIEGYKSTFSLALSTDGLHLSRVISVNVLELKRDQEEERRLAILKRKGDKFLKTLSWLSPADHRRNYDTACMLRHPGTGGWLTERDGFKEWLRKDNSMLWVHGIPGSGKTILSSIIIDKIYDEIKQTDAELIYYYFDFKEATKQTSRNLYGNLISQLLEHDAEVSPEVERLYDDANGNPPSLDDLKVVLTNLLAARPKTVIVIDALDECQDRSEILDNLSKLHEPASGKVNLLITSRQETDIKWAFSGAPSIAIKPADIKDDIKSFITKEIERQPKLRRLPPHMKAEIMSALSIGADGMFRWVKHSLDRVARQRSNKAIKSTLHTLSRDMDQTYERILANIPPEDAILAQRVLQWLVCSFRPLTLEELVEAIAIEPGACALDRATLLNDPEDITDICASLVSLSDDGKTVGLAHFSVKEYLISPQIASSTVAAPFRIDLEKTHVLLAKRCLTYLSFEDFELGPTRDEAEFEERVNDHSLLGYASQNWPLHALHYAPDQDDIEFLALANGFLNPSAPSENLLAWAQARHMEEAGAAGRWDSYLDCEVVKVLVKNERQGIEALMRDPWALTGCECFGGGASGARRAVV</sequence>
<dbReference type="EMBL" id="NESQ01000530">
    <property type="protein sequence ID" value="PUU72467.1"/>
    <property type="molecule type" value="Genomic_DNA"/>
</dbReference>
<evidence type="ECO:0000259" key="3">
    <source>
        <dbReference type="Pfam" id="PF24883"/>
    </source>
</evidence>
<dbReference type="STRING" id="42251.A0A2T6ZAE4"/>
<dbReference type="SUPFAM" id="SSF52540">
    <property type="entry name" value="P-loop containing nucleoside triphosphate hydrolases"/>
    <property type="match status" value="1"/>
</dbReference>
<keyword evidence="1" id="KW-0677">Repeat</keyword>
<proteinExistence type="predicted"/>
<evidence type="ECO:0000313" key="5">
    <source>
        <dbReference type="Proteomes" id="UP000244722"/>
    </source>
</evidence>
<evidence type="ECO:0000313" key="4">
    <source>
        <dbReference type="EMBL" id="PUU72467.1"/>
    </source>
</evidence>
<reference evidence="4 5" key="1">
    <citation type="submission" date="2017-04" db="EMBL/GenBank/DDBJ databases">
        <title>Draft genome sequence of Tuber borchii Vittad., a whitish edible truffle.</title>
        <authorList>
            <consortium name="DOE Joint Genome Institute"/>
            <person name="Murat C."/>
            <person name="Kuo A."/>
            <person name="Barry K.W."/>
            <person name="Clum A."/>
            <person name="Dockter R.B."/>
            <person name="Fauchery L."/>
            <person name="Iotti M."/>
            <person name="Kohler A."/>
            <person name="Labutti K."/>
            <person name="Lindquist E.A."/>
            <person name="Lipzen A."/>
            <person name="Ohm R.A."/>
            <person name="Wang M."/>
            <person name="Grigoriev I.V."/>
            <person name="Zambonelli A."/>
            <person name="Martin F.M."/>
        </authorList>
    </citation>
    <scope>NUCLEOTIDE SEQUENCE [LARGE SCALE GENOMIC DNA]</scope>
    <source>
        <strain evidence="4 5">Tbo3840</strain>
    </source>
</reference>
<dbReference type="InterPro" id="IPR027417">
    <property type="entry name" value="P-loop_NTPase"/>
</dbReference>
<organism evidence="4 5">
    <name type="scientific">Tuber borchii</name>
    <name type="common">White truffle</name>
    <dbReference type="NCBI Taxonomy" id="42251"/>
    <lineage>
        <taxon>Eukaryota</taxon>
        <taxon>Fungi</taxon>
        <taxon>Dikarya</taxon>
        <taxon>Ascomycota</taxon>
        <taxon>Pezizomycotina</taxon>
        <taxon>Pezizomycetes</taxon>
        <taxon>Pezizales</taxon>
        <taxon>Tuberaceae</taxon>
        <taxon>Tuber</taxon>
    </lineage>
</organism>
<dbReference type="AlphaFoldDB" id="A0A2T6ZAE4"/>
<dbReference type="InterPro" id="IPR054471">
    <property type="entry name" value="GPIID_WHD"/>
</dbReference>
<evidence type="ECO:0000256" key="1">
    <source>
        <dbReference type="ARBA" id="ARBA00022737"/>
    </source>
</evidence>
<dbReference type="Gene3D" id="3.40.50.300">
    <property type="entry name" value="P-loop containing nucleotide triphosphate hydrolases"/>
    <property type="match status" value="1"/>
</dbReference>
<name>A0A2T6ZAE4_TUBBO</name>
<comment type="caution">
    <text evidence="4">The sequence shown here is derived from an EMBL/GenBank/DDBJ whole genome shotgun (WGS) entry which is preliminary data.</text>
</comment>